<dbReference type="EC" id="1.8.1.4" evidence="1"/>
<keyword evidence="2" id="KW-1185">Reference proteome</keyword>
<sequence>MKIAVIGGGPGGYVAAIRAAQLGAEVTLIEKNKLGGTCLNVGCIPTKALLHSAGLLDEIRNGAEAGIIAEAKLDFSKTQNHKAKVVNRLVSGVGGLMKANKIRVIQGTASFLKTNLLRIVTEKGAREEAFDKIIIASGSLPSAPPIPGAMHPRCIDSTGALALQEVPSSMVIIGGGVIGVELATAYASFGTKITIVEMMPEILPMMDGELTQMVRKNLERKGIKILTATKVISIEGREEAADVKVETKESQEIITGDNVLICVGRRPDTEALGLDRVSIASERGRIKINEYMQTSCPDVYAVGDCASPIMLAHIASAQGELAAEHAAGHQPGAYLEQTNPSCVYTEPEFAAVGLTEEKAKALNLDYIVGRFPLAANGKALIMNGGEGMIKVIADAKYQEVLGVHILGPRATDLIAEGALAIRLEATLNELITTIHAHPTLSEAVREAALAAENRAIHYINQG</sequence>
<name>A0ACD1ADJ4_9FIRM</name>
<protein>
    <submittedName>
        <fullName evidence="1">Dihydrolipoyl dehydrogenase</fullName>
        <ecNumber evidence="1">1.8.1.4</ecNumber>
    </submittedName>
</protein>
<accession>A0ACD1ADJ4</accession>
<proteinExistence type="predicted"/>
<evidence type="ECO:0000313" key="1">
    <source>
        <dbReference type="EMBL" id="QOX64273.1"/>
    </source>
</evidence>
<gene>
    <name evidence="1" type="primary">lpdA</name>
    <name evidence="1" type="ORF">FRZ06_13440</name>
</gene>
<keyword evidence="1" id="KW-0560">Oxidoreductase</keyword>
<reference evidence="1" key="1">
    <citation type="submission" date="2019-08" db="EMBL/GenBank/DDBJ databases">
        <title>Genome sequence of Clostridiales bacterium MT110.</title>
        <authorList>
            <person name="Cao J."/>
        </authorList>
    </citation>
    <scope>NUCLEOTIDE SEQUENCE</scope>
    <source>
        <strain evidence="1">MT110</strain>
    </source>
</reference>
<organism evidence="1 2">
    <name type="scientific">Anoxybacterium hadale</name>
    <dbReference type="NCBI Taxonomy" id="3408580"/>
    <lineage>
        <taxon>Bacteria</taxon>
        <taxon>Bacillati</taxon>
        <taxon>Bacillota</taxon>
        <taxon>Clostridia</taxon>
        <taxon>Peptostreptococcales</taxon>
        <taxon>Anaerovoracaceae</taxon>
        <taxon>Anoxybacterium</taxon>
    </lineage>
</organism>
<dbReference type="EMBL" id="CP042469">
    <property type="protein sequence ID" value="QOX64273.1"/>
    <property type="molecule type" value="Genomic_DNA"/>
</dbReference>
<dbReference type="Proteomes" id="UP000594014">
    <property type="component" value="Chromosome"/>
</dbReference>
<evidence type="ECO:0000313" key="2">
    <source>
        <dbReference type="Proteomes" id="UP000594014"/>
    </source>
</evidence>